<dbReference type="Pfam" id="PF01182">
    <property type="entry name" value="Glucosamine_iso"/>
    <property type="match status" value="1"/>
</dbReference>
<dbReference type="Gene3D" id="3.40.50.1360">
    <property type="match status" value="1"/>
</dbReference>
<dbReference type="GO" id="GO:0006046">
    <property type="term" value="P:N-acetylglucosamine catabolic process"/>
    <property type="evidence" value="ECO:0007669"/>
    <property type="project" value="TreeGrafter"/>
</dbReference>
<dbReference type="EMBL" id="RKRK01000002">
    <property type="protein sequence ID" value="RPF58355.1"/>
    <property type="molecule type" value="Genomic_DNA"/>
</dbReference>
<proteinExistence type="predicted"/>
<dbReference type="GO" id="GO:0019262">
    <property type="term" value="P:N-acetylneuraminate catabolic process"/>
    <property type="evidence" value="ECO:0007669"/>
    <property type="project" value="TreeGrafter"/>
</dbReference>
<protein>
    <submittedName>
        <fullName evidence="4">Glucosamine-6-phosphate deaminase</fullName>
    </submittedName>
</protein>
<dbReference type="GO" id="GO:0005975">
    <property type="term" value="P:carbohydrate metabolic process"/>
    <property type="evidence" value="ECO:0007669"/>
    <property type="project" value="InterPro"/>
</dbReference>
<keyword evidence="5" id="KW-1185">Reference proteome</keyword>
<dbReference type="SUPFAM" id="SSF100950">
    <property type="entry name" value="NagB/RpiA/CoA transferase-like"/>
    <property type="match status" value="1"/>
</dbReference>
<gene>
    <name evidence="4" type="ORF">EDD62_1001</name>
</gene>
<organism evidence="4 5">
    <name type="scientific">Abyssicoccus albus</name>
    <dbReference type="NCBI Taxonomy" id="1817405"/>
    <lineage>
        <taxon>Bacteria</taxon>
        <taxon>Bacillati</taxon>
        <taxon>Bacillota</taxon>
        <taxon>Bacilli</taxon>
        <taxon>Bacillales</taxon>
        <taxon>Abyssicoccaceae</taxon>
    </lineage>
</organism>
<feature type="domain" description="Glucosamine/galactosamine-6-phosphate isomerase" evidence="3">
    <location>
        <begin position="12"/>
        <end position="225"/>
    </location>
</feature>
<comment type="caution">
    <text evidence="4">The sequence shown here is derived from an EMBL/GenBank/DDBJ whole genome shotgun (WGS) entry which is preliminary data.</text>
</comment>
<keyword evidence="2" id="KW-0119">Carbohydrate metabolism</keyword>
<dbReference type="GO" id="GO:0004342">
    <property type="term" value="F:glucosamine-6-phosphate deaminase activity"/>
    <property type="evidence" value="ECO:0007669"/>
    <property type="project" value="InterPro"/>
</dbReference>
<sequence>MVMNFKIFENEDTAANYVANILRKQMNDNPTSTIGLATGKTMVPIYKQLVDEIKEHPVDMSQLKFINVDEYVDLDPSNKESFAYFMKEKLYSQVNVLEHQSFIPTGSGEEAVKQFNEKLEEFGTPVLQLLGIGQNGHIGFNEPGTSFDEGVHVVNLSEETKSQNKDQFADGNVPTKAITMGIKDIMKSREIILVATGQHKANIIRELYDAKVSENFPASILKEHRMVTVVLDKEAASELPQDIQSYYYSQYS</sequence>
<dbReference type="CDD" id="cd01399">
    <property type="entry name" value="GlcN6P_deaminase"/>
    <property type="match status" value="1"/>
</dbReference>
<dbReference type="GO" id="GO:0006043">
    <property type="term" value="P:glucosamine catabolic process"/>
    <property type="evidence" value="ECO:0007669"/>
    <property type="project" value="TreeGrafter"/>
</dbReference>
<dbReference type="InterPro" id="IPR006148">
    <property type="entry name" value="Glc/Gal-6P_isomerase"/>
</dbReference>
<name>A0A3N5CGC1_9BACL</name>
<dbReference type="PANTHER" id="PTHR11280:SF5">
    <property type="entry name" value="GLUCOSAMINE-6-PHOSPHATE ISOMERASE"/>
    <property type="match status" value="1"/>
</dbReference>
<dbReference type="OrthoDB" id="9791139at2"/>
<dbReference type="GO" id="GO:0005737">
    <property type="term" value="C:cytoplasm"/>
    <property type="evidence" value="ECO:0007669"/>
    <property type="project" value="TreeGrafter"/>
</dbReference>
<dbReference type="AlphaFoldDB" id="A0A3N5CGC1"/>
<evidence type="ECO:0000256" key="1">
    <source>
        <dbReference type="ARBA" id="ARBA00022801"/>
    </source>
</evidence>
<evidence type="ECO:0000256" key="2">
    <source>
        <dbReference type="ARBA" id="ARBA00023277"/>
    </source>
</evidence>
<evidence type="ECO:0000259" key="3">
    <source>
        <dbReference type="Pfam" id="PF01182"/>
    </source>
</evidence>
<dbReference type="GO" id="GO:0042802">
    <property type="term" value="F:identical protein binding"/>
    <property type="evidence" value="ECO:0007669"/>
    <property type="project" value="TreeGrafter"/>
</dbReference>
<evidence type="ECO:0000313" key="5">
    <source>
        <dbReference type="Proteomes" id="UP000277108"/>
    </source>
</evidence>
<reference evidence="4 5" key="1">
    <citation type="submission" date="2018-11" db="EMBL/GenBank/DDBJ databases">
        <title>Genomic Encyclopedia of Type Strains, Phase IV (KMG-IV): sequencing the most valuable type-strain genomes for metagenomic binning, comparative biology and taxonomic classification.</title>
        <authorList>
            <person name="Goeker M."/>
        </authorList>
    </citation>
    <scope>NUCLEOTIDE SEQUENCE [LARGE SCALE GENOMIC DNA]</scope>
    <source>
        <strain evidence="4 5">DSM 29158</strain>
    </source>
</reference>
<dbReference type="PANTHER" id="PTHR11280">
    <property type="entry name" value="GLUCOSAMINE-6-PHOSPHATE ISOMERASE"/>
    <property type="match status" value="1"/>
</dbReference>
<evidence type="ECO:0000313" key="4">
    <source>
        <dbReference type="EMBL" id="RPF58355.1"/>
    </source>
</evidence>
<dbReference type="InterPro" id="IPR037171">
    <property type="entry name" value="NagB/RpiA_transferase-like"/>
</dbReference>
<accession>A0A3N5CGC1</accession>
<dbReference type="InterPro" id="IPR004547">
    <property type="entry name" value="Glucosamine6P_isomerase"/>
</dbReference>
<keyword evidence="1" id="KW-0378">Hydrolase</keyword>
<dbReference type="RefSeq" id="WP_123807759.1">
    <property type="nucleotide sequence ID" value="NZ_RKRK01000002.1"/>
</dbReference>
<dbReference type="Proteomes" id="UP000277108">
    <property type="component" value="Unassembled WGS sequence"/>
</dbReference>